<dbReference type="KEGG" id="osn:115212295"/>
<evidence type="ECO:0000256" key="2">
    <source>
        <dbReference type="ARBA" id="ARBA00022448"/>
    </source>
</evidence>
<evidence type="ECO:0000256" key="3">
    <source>
        <dbReference type="ARBA" id="ARBA00023242"/>
    </source>
</evidence>
<accession>A0A6P7SFP6</accession>
<dbReference type="Pfam" id="PF23345">
    <property type="entry name" value="NUP160_helical"/>
    <property type="match status" value="1"/>
</dbReference>
<proteinExistence type="predicted"/>
<dbReference type="InterPro" id="IPR059141">
    <property type="entry name" value="Beta-prop_Nup120_160"/>
</dbReference>
<dbReference type="InterPro" id="IPR021717">
    <property type="entry name" value="Nucleoporin_Nup160"/>
</dbReference>
<evidence type="ECO:0000313" key="9">
    <source>
        <dbReference type="RefSeq" id="XP_029637000.1"/>
    </source>
</evidence>
<dbReference type="Pfam" id="PF11715">
    <property type="entry name" value="Beta-prop_Nup120_160"/>
    <property type="match status" value="1"/>
</dbReference>
<dbReference type="PANTHER" id="PTHR21286">
    <property type="entry name" value="NUCLEAR PORE COMPLEX PROTEIN NUP160"/>
    <property type="match status" value="1"/>
</dbReference>
<evidence type="ECO:0000256" key="1">
    <source>
        <dbReference type="ARBA" id="ARBA00004123"/>
    </source>
</evidence>
<gene>
    <name evidence="9" type="primary">LOC115212295</name>
</gene>
<evidence type="ECO:0000313" key="8">
    <source>
        <dbReference type="Proteomes" id="UP000515154"/>
    </source>
</evidence>
<dbReference type="Pfam" id="PF23354">
    <property type="entry name" value="TPR_NUP160_120_M"/>
    <property type="match status" value="1"/>
</dbReference>
<protein>
    <submittedName>
        <fullName evidence="9">Nuclear pore complex protein Nup160</fullName>
    </submittedName>
</protein>
<evidence type="ECO:0000259" key="7">
    <source>
        <dbReference type="Pfam" id="PF23354"/>
    </source>
</evidence>
<reference evidence="9" key="1">
    <citation type="submission" date="2025-08" db="UniProtKB">
        <authorList>
            <consortium name="RefSeq"/>
        </authorList>
    </citation>
    <scope>IDENTIFICATION</scope>
</reference>
<keyword evidence="8" id="KW-1185">Reference proteome</keyword>
<name>A0A6P7SFP6_9MOLL</name>
<dbReference type="Proteomes" id="UP000515154">
    <property type="component" value="Linkage group LG5"/>
</dbReference>
<sequence>MAHYLACRNLLFREVAKTQTTAPIWKEITVNTGGSDSTLQDIKVSNTSGGYAYQDSTQPNSAASNRFIYWRTTGDILELVEQSLDYNLIGSHVRYRFQDTPLLGGTSVHEHQGKVYILVTTVASVHRLVFPHPNKIPKPETVCYRFGEDSKALSIFADASLTSAQDSRNFHMVNPGGSLTSQLYCAATCLDSDGQAMFAFSTSLGSILLFCMPTIEKPGEVTRFELCHSSMMQRIWSGLVPNIIKGSSETAEKTLSMVMDAVDDEVFIFCVCKDHKLRWWSTKTQECLMVFNLLDLTRNKQHPHLPSIGAPGHSVRKVSAGDHVFPSLCVHLSFSDCNQFCFIESSFNDGRYQLHHIGSIFGPSEDLTDFCLTGDRLLTLWSSSSGEPIARIALFPSDQTAAKEWTDVILQPPETADLWIPNYRDPRDVYMEKIFYPGCFSTQDIVRALNVYKRSVHVRQDTVSLISLKEEVTNTVETEIRNAAMEYQLDEDEYCQLQLEHWTKFYSCCVQYQEVDSKCLGLFVDEQSGLICCIRKNHLTYFCPCDIVEELYIGDGNTEAAVALLNAVECRAEGHMVTDVLHVFKCMQLIAGDISEDLGSQLEYEASVTLDLEQAAGSLVDSCLALNDLLIDNIKSHLENVIDLVNAVRVISAHLNLSTLQLDSLDLNDSSRLLSQIDWGQLFASNCATSVIIAHMEHFVCTRLNATRDLLLLLLIAMKCGDQAHCGSGQCWSLQINLMPQVILNFRCYLVLKWVMSTVALPSPANTVEFNLTQLAALDISEATAQTPVYTPHIGSGQPSLTLAELFLRGIGGLQVRTTLINSKMLNEEVPTLWINSLIPIIKILAKLLWPDSFSFLFPEFLVGHCQYLHLQEYVRMLSSWCPKNEHSRKFLLGQAYLYFNEPYKAAQSFVEAAEGLNNGEPFLVRKLLQINDDMNIPMMEVNYYLKVINQFEHFQHPHIVISLAEEAICIASESDPNIATLYLKVFKYHLELGHYEKAYNAMVTNPDPSSCKDCLRQLLNVLCDRKQLNILVRFPYNNLQEEVVSILKNRARSVDLSSHNYYDLLFSIHISRNSYRAAGNVMYEQGLRLGQELPGVRGLQRQVQCYLAAMHALRLAKPEYAWVVKPIPNRLTHPAPEEGTSPKHYLDGEEKIETDAPKRQLQIVTIEDLEKEYLLVDARLRLIKKDADLMIASGPAIQPDEMIGILVSVGLFDRAIIICKAYDLPLNPVFENLALRCVTLSLCESDSGDENITENAWQWLKENEISQVLTTKVCSASDQAWLLLKTYLSKYEEPNARYHRCTAIKLLSHNYQLPTWFVNPYKTLDVAELIRLYISFDKLEEAVAVTLEYLDAVLGTLQGQDNHLYRLKGYIINKPFSLWIPLTSIDQIFVTLQEENHNSRYKELHDLLMTSVNTYKRKVMELTQFVNSQCTVQS</sequence>
<dbReference type="InterPro" id="IPR056535">
    <property type="entry name" value="TPR_NUP160_M"/>
</dbReference>
<keyword evidence="3" id="KW-0539">Nucleus</keyword>
<dbReference type="InterPro" id="IPR056547">
    <property type="entry name" value="NUP160_helical"/>
</dbReference>
<dbReference type="Pfam" id="PF23347">
    <property type="entry name" value="TPR_Nup160_C"/>
    <property type="match status" value="1"/>
</dbReference>
<keyword evidence="2" id="KW-0813">Transport</keyword>
<evidence type="ECO:0000259" key="6">
    <source>
        <dbReference type="Pfam" id="PF23347"/>
    </source>
</evidence>
<dbReference type="RefSeq" id="XP_029637000.1">
    <property type="nucleotide sequence ID" value="XM_029781140.2"/>
</dbReference>
<evidence type="ECO:0000259" key="4">
    <source>
        <dbReference type="Pfam" id="PF11715"/>
    </source>
</evidence>
<dbReference type="GO" id="GO:0005643">
    <property type="term" value="C:nuclear pore"/>
    <property type="evidence" value="ECO:0007669"/>
    <property type="project" value="TreeGrafter"/>
</dbReference>
<dbReference type="InterPro" id="IPR056536">
    <property type="entry name" value="TPR_NUP160_C"/>
</dbReference>
<comment type="subcellular location">
    <subcellularLocation>
        <location evidence="1">Nucleus</location>
    </subcellularLocation>
</comment>
<feature type="domain" description="Nucleoporin Nup120/160 beta-propeller" evidence="4">
    <location>
        <begin position="66"/>
        <end position="549"/>
    </location>
</feature>
<organism evidence="8 9">
    <name type="scientific">Octopus sinensis</name>
    <name type="common">East Asian common octopus</name>
    <dbReference type="NCBI Taxonomy" id="2607531"/>
    <lineage>
        <taxon>Eukaryota</taxon>
        <taxon>Metazoa</taxon>
        <taxon>Spiralia</taxon>
        <taxon>Lophotrochozoa</taxon>
        <taxon>Mollusca</taxon>
        <taxon>Cephalopoda</taxon>
        <taxon>Coleoidea</taxon>
        <taxon>Octopodiformes</taxon>
        <taxon>Octopoda</taxon>
        <taxon>Incirrata</taxon>
        <taxon>Octopodidae</taxon>
        <taxon>Octopus</taxon>
    </lineage>
</organism>
<feature type="domain" description="NUP160 middle TPR" evidence="7">
    <location>
        <begin position="850"/>
        <end position="1116"/>
    </location>
</feature>
<dbReference type="GO" id="GO:0017056">
    <property type="term" value="F:structural constituent of nuclear pore"/>
    <property type="evidence" value="ECO:0007669"/>
    <property type="project" value="TreeGrafter"/>
</dbReference>
<feature type="domain" description="NUP160 C-terminal TPR" evidence="6">
    <location>
        <begin position="1167"/>
        <end position="1424"/>
    </location>
</feature>
<evidence type="ECO:0000259" key="5">
    <source>
        <dbReference type="Pfam" id="PF23345"/>
    </source>
</evidence>
<feature type="domain" description="NUP160 helical" evidence="5">
    <location>
        <begin position="576"/>
        <end position="807"/>
    </location>
</feature>
<dbReference type="PANTHER" id="PTHR21286:SF0">
    <property type="entry name" value="NUCLEAR PORE COMPLEX PROTEIN NUP160"/>
    <property type="match status" value="1"/>
</dbReference>